<dbReference type="PANTHER" id="PTHR43701">
    <property type="entry name" value="MEMBRANE TRANSPORTER PROTEIN MJ0441-RELATED"/>
    <property type="match status" value="1"/>
</dbReference>
<keyword evidence="3 6" id="KW-0812">Transmembrane</keyword>
<dbReference type="PANTHER" id="PTHR43701:SF5">
    <property type="entry name" value="MEMBRANE TRANSPORTER PROTEIN-RELATED"/>
    <property type="match status" value="1"/>
</dbReference>
<protein>
    <recommendedName>
        <fullName evidence="6">Probable membrane transporter protein</fullName>
    </recommendedName>
</protein>
<accession>A0A369LJJ3</accession>
<keyword evidence="5 6" id="KW-0472">Membrane</keyword>
<feature type="transmembrane region" description="Helical" evidence="6">
    <location>
        <begin position="73"/>
        <end position="92"/>
    </location>
</feature>
<sequence>MVSFFIAALVGVGVGVLSGLLGIGGGTVMVPLFRLAFGMEPIAATATSLFTIVPTSISGMWKHAKNKTSLPRVGIVCGLTGACLSPVGVWAANVSPGWAIMGAAAVVVMYSSFTMLKKALAAPKGGAAKGSRKACEKKSTASDTAAVGAAGATGDAAAASLAATAPVAAGGSSAAGAQAAPLEAPAIKLTPKYVAKVALIGVVAGFMSGYVGVGGGFIMVPLFVSMLGIPMRLASGTSLTAVCILAIPGVIEQAVLGNIDYMVGVAMMVGSIPGAIVGANLVKRVPERALRFAFALFLLLMAVFLVVNEASVI</sequence>
<evidence type="ECO:0000256" key="2">
    <source>
        <dbReference type="ARBA" id="ARBA00009142"/>
    </source>
</evidence>
<feature type="transmembrane region" description="Helical" evidence="6">
    <location>
        <begin position="229"/>
        <end position="251"/>
    </location>
</feature>
<evidence type="ECO:0000313" key="7">
    <source>
        <dbReference type="EMBL" id="RDB59344.1"/>
    </source>
</evidence>
<feature type="transmembrane region" description="Helical" evidence="6">
    <location>
        <begin position="288"/>
        <end position="307"/>
    </location>
</feature>
<comment type="caution">
    <text evidence="7">The sequence shown here is derived from an EMBL/GenBank/DDBJ whole genome shotgun (WGS) entry which is preliminary data.</text>
</comment>
<dbReference type="Pfam" id="PF01925">
    <property type="entry name" value="TauE"/>
    <property type="match status" value="1"/>
</dbReference>
<evidence type="ECO:0000313" key="8">
    <source>
        <dbReference type="Proteomes" id="UP000253975"/>
    </source>
</evidence>
<feature type="transmembrane region" description="Helical" evidence="6">
    <location>
        <begin position="263"/>
        <end position="282"/>
    </location>
</feature>
<evidence type="ECO:0000256" key="4">
    <source>
        <dbReference type="ARBA" id="ARBA00022989"/>
    </source>
</evidence>
<name>A0A369LJJ3_9ACTN</name>
<dbReference type="RefSeq" id="WP_114615292.1">
    <property type="nucleotide sequence ID" value="NZ_PPTO01000005.1"/>
</dbReference>
<dbReference type="Proteomes" id="UP000253975">
    <property type="component" value="Unassembled WGS sequence"/>
</dbReference>
<keyword evidence="4 6" id="KW-1133">Transmembrane helix</keyword>
<comment type="subcellular location">
    <subcellularLocation>
        <location evidence="6">Cell membrane</location>
        <topology evidence="6">Multi-pass membrane protein</topology>
    </subcellularLocation>
    <subcellularLocation>
        <location evidence="1">Membrane</location>
        <topology evidence="1">Multi-pass membrane protein</topology>
    </subcellularLocation>
</comment>
<feature type="transmembrane region" description="Helical" evidence="6">
    <location>
        <begin position="98"/>
        <end position="116"/>
    </location>
</feature>
<evidence type="ECO:0000256" key="1">
    <source>
        <dbReference type="ARBA" id="ARBA00004141"/>
    </source>
</evidence>
<feature type="transmembrane region" description="Helical" evidence="6">
    <location>
        <begin position="42"/>
        <end position="61"/>
    </location>
</feature>
<evidence type="ECO:0000256" key="6">
    <source>
        <dbReference type="RuleBase" id="RU363041"/>
    </source>
</evidence>
<reference evidence="7 8" key="1">
    <citation type="journal article" date="2018" name="Elife">
        <title>Discovery and characterization of a prevalent human gut bacterial enzyme sufficient for the inactivation of a family of plant toxins.</title>
        <authorList>
            <person name="Koppel N."/>
            <person name="Bisanz J.E."/>
            <person name="Pandelia M.E."/>
            <person name="Turnbaugh P.J."/>
            <person name="Balskus E.P."/>
        </authorList>
    </citation>
    <scope>NUCLEOTIDE SEQUENCE [LARGE SCALE GENOMIC DNA]</scope>
    <source>
        <strain evidence="7 8">OB21 GAM31</strain>
    </source>
</reference>
<keyword evidence="6" id="KW-1003">Cell membrane</keyword>
<dbReference type="GO" id="GO:0005886">
    <property type="term" value="C:plasma membrane"/>
    <property type="evidence" value="ECO:0007669"/>
    <property type="project" value="UniProtKB-SubCell"/>
</dbReference>
<dbReference type="AlphaFoldDB" id="A0A369LJJ3"/>
<dbReference type="EMBL" id="PPTO01000005">
    <property type="protein sequence ID" value="RDB59344.1"/>
    <property type="molecule type" value="Genomic_DNA"/>
</dbReference>
<dbReference type="InterPro" id="IPR002781">
    <property type="entry name" value="TM_pro_TauE-like"/>
</dbReference>
<gene>
    <name evidence="7" type="ORF">C1881_04215</name>
</gene>
<feature type="transmembrane region" description="Helical" evidence="6">
    <location>
        <begin position="197"/>
        <end position="223"/>
    </location>
</feature>
<dbReference type="InterPro" id="IPR051598">
    <property type="entry name" value="TSUP/Inactive_protease-like"/>
</dbReference>
<proteinExistence type="inferred from homology"/>
<evidence type="ECO:0000256" key="3">
    <source>
        <dbReference type="ARBA" id="ARBA00022692"/>
    </source>
</evidence>
<organism evidence="7 8">
    <name type="scientific">Slackia isoflavoniconvertens</name>
    <dbReference type="NCBI Taxonomy" id="572010"/>
    <lineage>
        <taxon>Bacteria</taxon>
        <taxon>Bacillati</taxon>
        <taxon>Actinomycetota</taxon>
        <taxon>Coriobacteriia</taxon>
        <taxon>Eggerthellales</taxon>
        <taxon>Eggerthellaceae</taxon>
        <taxon>Slackia</taxon>
    </lineage>
</organism>
<comment type="similarity">
    <text evidence="2 6">Belongs to the 4-toluene sulfonate uptake permease (TSUP) (TC 2.A.102) family.</text>
</comment>
<evidence type="ECO:0000256" key="5">
    <source>
        <dbReference type="ARBA" id="ARBA00023136"/>
    </source>
</evidence>